<proteinExistence type="predicted"/>
<sequence length="197" mass="22081">MEEHKRAETEKDLFGEVRLGFLVPEALDLDMATEDMAAFLRLIVSCGRRKKILSARAVEYLSKLLQSRRWQRVLHSDLELMNQLNSFVEEYPEAKKSLDLSELGPPVDSGAARPALPATLDEETARLIQQPLDAGLQGMAKCSWRFSGDADAEAFKQFKQGINRLSNTALAKEAKLAGAFSRAACWERWVGLRVWSA</sequence>
<dbReference type="EMBL" id="CAUJNA010001401">
    <property type="protein sequence ID" value="CAJ1386677.1"/>
    <property type="molecule type" value="Genomic_DNA"/>
</dbReference>
<evidence type="ECO:0000313" key="1">
    <source>
        <dbReference type="EMBL" id="CAJ1386677.1"/>
    </source>
</evidence>
<accession>A0AA36IFH8</accession>
<keyword evidence="2" id="KW-1185">Reference proteome</keyword>
<comment type="caution">
    <text evidence="1">The sequence shown here is derived from an EMBL/GenBank/DDBJ whole genome shotgun (WGS) entry which is preliminary data.</text>
</comment>
<evidence type="ECO:0000313" key="2">
    <source>
        <dbReference type="Proteomes" id="UP001178507"/>
    </source>
</evidence>
<protein>
    <submittedName>
        <fullName evidence="1">Uncharacterized protein</fullName>
    </submittedName>
</protein>
<gene>
    <name evidence="1" type="ORF">EVOR1521_LOCUS12911</name>
</gene>
<dbReference type="AlphaFoldDB" id="A0AA36IFH8"/>
<dbReference type="Proteomes" id="UP001178507">
    <property type="component" value="Unassembled WGS sequence"/>
</dbReference>
<reference evidence="1" key="1">
    <citation type="submission" date="2023-08" db="EMBL/GenBank/DDBJ databases">
        <authorList>
            <person name="Chen Y."/>
            <person name="Shah S."/>
            <person name="Dougan E. K."/>
            <person name="Thang M."/>
            <person name="Chan C."/>
        </authorList>
    </citation>
    <scope>NUCLEOTIDE SEQUENCE</scope>
</reference>
<name>A0AA36IFH8_9DINO</name>
<organism evidence="1 2">
    <name type="scientific">Effrenium voratum</name>
    <dbReference type="NCBI Taxonomy" id="2562239"/>
    <lineage>
        <taxon>Eukaryota</taxon>
        <taxon>Sar</taxon>
        <taxon>Alveolata</taxon>
        <taxon>Dinophyceae</taxon>
        <taxon>Suessiales</taxon>
        <taxon>Symbiodiniaceae</taxon>
        <taxon>Effrenium</taxon>
    </lineage>
</organism>